<dbReference type="Gene3D" id="1.25.40.20">
    <property type="entry name" value="Ankyrin repeat-containing domain"/>
    <property type="match status" value="1"/>
</dbReference>
<dbReference type="EMBL" id="HBGZ01029337">
    <property type="protein sequence ID" value="CAD9626560.1"/>
    <property type="molecule type" value="Transcribed_RNA"/>
</dbReference>
<gene>
    <name evidence="1" type="ORF">SMAR0320_LOCUS20850</name>
</gene>
<organism evidence="1">
    <name type="scientific">Skeletonema marinoi</name>
    <dbReference type="NCBI Taxonomy" id="267567"/>
    <lineage>
        <taxon>Eukaryota</taxon>
        <taxon>Sar</taxon>
        <taxon>Stramenopiles</taxon>
        <taxon>Ochrophyta</taxon>
        <taxon>Bacillariophyta</taxon>
        <taxon>Coscinodiscophyceae</taxon>
        <taxon>Thalassiosirophycidae</taxon>
        <taxon>Thalassiosirales</taxon>
        <taxon>Skeletonemataceae</taxon>
        <taxon>Skeletonema</taxon>
        <taxon>Skeletonema marinoi-dohrnii complex</taxon>
    </lineage>
</organism>
<sequence length="141" mass="16138">MGSTQTKLHWAVLLEDWEQTLRCLQKVKYNATIANRYGDYPLHLACYSGTAPPEVIQKLIKACPDAVRMKNKKGYDPLKLAEINYRRDDPTRKHVLAMLRTFVDAELCAKYCDETDTESIQSIDDRPLFIGGSGERGMIIW</sequence>
<reference evidence="1" key="1">
    <citation type="submission" date="2021-01" db="EMBL/GenBank/DDBJ databases">
        <authorList>
            <person name="Corre E."/>
            <person name="Pelletier E."/>
            <person name="Niang G."/>
            <person name="Scheremetjew M."/>
            <person name="Finn R."/>
            <person name="Kale V."/>
            <person name="Holt S."/>
            <person name="Cochrane G."/>
            <person name="Meng A."/>
            <person name="Brown T."/>
            <person name="Cohen L."/>
        </authorList>
    </citation>
    <scope>NUCLEOTIDE SEQUENCE</scope>
    <source>
        <strain evidence="1">SM1012Den-03</strain>
    </source>
</reference>
<evidence type="ECO:0000313" key="1">
    <source>
        <dbReference type="EMBL" id="CAD9626560.1"/>
    </source>
</evidence>
<dbReference type="AlphaFoldDB" id="A0A7S2M8J1"/>
<name>A0A7S2M8J1_9STRA</name>
<dbReference type="SUPFAM" id="SSF48403">
    <property type="entry name" value="Ankyrin repeat"/>
    <property type="match status" value="1"/>
</dbReference>
<protein>
    <submittedName>
        <fullName evidence="1">Uncharacterized protein</fullName>
    </submittedName>
</protein>
<dbReference type="InterPro" id="IPR036770">
    <property type="entry name" value="Ankyrin_rpt-contain_sf"/>
</dbReference>
<accession>A0A7S2M8J1</accession>
<proteinExistence type="predicted"/>